<name>A0AAE3ETK4_9FLAO</name>
<dbReference type="Proteomes" id="UP001200642">
    <property type="component" value="Unassembled WGS sequence"/>
</dbReference>
<proteinExistence type="inferred from homology"/>
<evidence type="ECO:0000256" key="5">
    <source>
        <dbReference type="SAM" id="SignalP"/>
    </source>
</evidence>
<dbReference type="InterPro" id="IPR009722">
    <property type="entry name" value="YjiK/CarP"/>
</dbReference>
<reference evidence="6" key="1">
    <citation type="submission" date="2023-02" db="EMBL/GenBank/DDBJ databases">
        <title>Genome of Flavobacteriaceae gen. nov. sp. strain F89.</title>
        <authorList>
            <person name="Wang Y."/>
        </authorList>
    </citation>
    <scope>NUCLEOTIDE SEQUENCE</scope>
    <source>
        <strain evidence="6">F89</strain>
    </source>
</reference>
<protein>
    <submittedName>
        <fullName evidence="6">SdiA-regulated domain-containing protein</fullName>
    </submittedName>
</protein>
<keyword evidence="5" id="KW-0732">Signal</keyword>
<feature type="signal peptide" evidence="5">
    <location>
        <begin position="1"/>
        <end position="24"/>
    </location>
</feature>
<comment type="subcellular location">
    <subcellularLocation>
        <location evidence="1">Cell membrane</location>
    </subcellularLocation>
</comment>
<evidence type="ECO:0000256" key="2">
    <source>
        <dbReference type="ARBA" id="ARBA00009852"/>
    </source>
</evidence>
<dbReference type="RefSeq" id="WP_317901138.1">
    <property type="nucleotide sequence ID" value="NZ_JAIRBC010000005.1"/>
</dbReference>
<comment type="similarity">
    <text evidence="2">Belongs to the YjiK family.</text>
</comment>
<evidence type="ECO:0000313" key="7">
    <source>
        <dbReference type="Proteomes" id="UP001200642"/>
    </source>
</evidence>
<dbReference type="SUPFAM" id="SSF50956">
    <property type="entry name" value="Thermostable phytase (3-phytase)"/>
    <property type="match status" value="1"/>
</dbReference>
<dbReference type="Gene3D" id="2.120.10.30">
    <property type="entry name" value="TolB, C-terminal domain"/>
    <property type="match status" value="1"/>
</dbReference>
<feature type="chain" id="PRO_5041947668" evidence="5">
    <location>
        <begin position="25"/>
        <end position="300"/>
    </location>
</feature>
<evidence type="ECO:0000256" key="1">
    <source>
        <dbReference type="ARBA" id="ARBA00004236"/>
    </source>
</evidence>
<comment type="caution">
    <text evidence="6">The sequence shown here is derived from an EMBL/GenBank/DDBJ whole genome shotgun (WGS) entry which is preliminary data.</text>
</comment>
<dbReference type="AlphaFoldDB" id="A0AAE3ETK4"/>
<dbReference type="InterPro" id="IPR011042">
    <property type="entry name" value="6-blade_b-propeller_TolB-like"/>
</dbReference>
<evidence type="ECO:0000256" key="3">
    <source>
        <dbReference type="ARBA" id="ARBA00022475"/>
    </source>
</evidence>
<evidence type="ECO:0000256" key="4">
    <source>
        <dbReference type="ARBA" id="ARBA00023136"/>
    </source>
</evidence>
<sequence length="300" mass="33883">MCNRLCFVLFFCISLSLLSCVGQSAETDFPYDLERPATYQKLPKVLEEISGLAYAGKNRVYCVQDEKGMVFLYDLDKEKIIEEIPFGDPGDFEGIAKGEDWIYVLRSDGKLYSFRLPKTGGKLGIINETYLNLGPQCNAEGLGYDARNLRLIIACKGLSKSKKAEKRFYEVAIRPDKMKANLIFSLSAAAIQDPINWLDREHYEQSVTNLKKVKTFNPSGIARHPITEDLYVLSSAGKLLAVLSENGKLKRIIPLNPDRFRQPEGIAFDRNGNLFISNEGRGGRAVIFLFTYTRIKRTKL</sequence>
<keyword evidence="7" id="KW-1185">Reference proteome</keyword>
<accession>A0AAE3ETK4</accession>
<dbReference type="EMBL" id="JAIRBC010000005">
    <property type="protein sequence ID" value="MCG2459994.1"/>
    <property type="molecule type" value="Genomic_DNA"/>
</dbReference>
<keyword evidence="3" id="KW-1003">Cell membrane</keyword>
<evidence type="ECO:0000313" key="6">
    <source>
        <dbReference type="EMBL" id="MCG2459994.1"/>
    </source>
</evidence>
<keyword evidence="4" id="KW-0472">Membrane</keyword>
<organism evidence="6 7">
    <name type="scientific">Cerina litoralis</name>
    <dbReference type="NCBI Taxonomy" id="2874477"/>
    <lineage>
        <taxon>Bacteria</taxon>
        <taxon>Pseudomonadati</taxon>
        <taxon>Bacteroidota</taxon>
        <taxon>Flavobacteriia</taxon>
        <taxon>Flavobacteriales</taxon>
        <taxon>Flavobacteriaceae</taxon>
        <taxon>Cerina</taxon>
    </lineage>
</organism>
<dbReference type="GO" id="GO:0005886">
    <property type="term" value="C:plasma membrane"/>
    <property type="evidence" value="ECO:0007669"/>
    <property type="project" value="UniProtKB-SubCell"/>
</dbReference>
<dbReference type="PROSITE" id="PS51257">
    <property type="entry name" value="PROKAR_LIPOPROTEIN"/>
    <property type="match status" value="1"/>
</dbReference>
<gene>
    <name evidence="6" type="ORF">K8352_04495</name>
</gene>
<dbReference type="Pfam" id="PF06977">
    <property type="entry name" value="SdiA-regulated"/>
    <property type="match status" value="1"/>
</dbReference>